<sequence length="357" mass="37484">MQTATASSTPHVTITDEARVLQIHLNRPQQLNALTTSMCNTIATALRTVTPETHDCVIFTAAGDKGFCGGGDVKAMLHSASAARAFLQAEYEMDRLIAVCPVPTVAIMHGITMGGGIGIAAHCATRIVTADTTLAMPETRIGIVPDVGINRLLAATPAGFGELIAATSCTFNAADALASGFADYYLPPETLTSYVKAVQSGVDPVTAAKQFAQEPTGAAATIAIAARLNNLLREKITHTDPVAQAQQFAAALARCSSLHAAQLAQVCPQTAVIALARVARLRSAYAVGESLDPTTALARDYRLLTLLVTRNDFKQGVTSRLITKDNRPQWQPATLAAVSSATTMRLLAAENPTFQSA</sequence>
<dbReference type="PANTHER" id="PTHR43176">
    <property type="entry name" value="3-HYDROXYISOBUTYRYL-COA HYDROLASE-RELATED"/>
    <property type="match status" value="1"/>
</dbReference>
<accession>A0A840DQD5</accession>
<proteinExistence type="predicted"/>
<evidence type="ECO:0000256" key="1">
    <source>
        <dbReference type="ARBA" id="ARBA00001709"/>
    </source>
</evidence>
<dbReference type="EMBL" id="JACIFD010000022">
    <property type="protein sequence ID" value="MBB4072228.1"/>
    <property type="molecule type" value="Genomic_DNA"/>
</dbReference>
<reference evidence="5" key="1">
    <citation type="submission" date="2020-08" db="EMBL/GenBank/DDBJ databases">
        <title>Sequencing the genomes of 1000 actinobacteria strains.</title>
        <authorList>
            <person name="Klenk H.-P."/>
        </authorList>
    </citation>
    <scope>NUCLEOTIDE SEQUENCE [LARGE SCALE GENOMIC DNA]</scope>
    <source>
        <strain evidence="5">DSM 27064</strain>
    </source>
</reference>
<dbReference type="InterPro" id="IPR029045">
    <property type="entry name" value="ClpP/crotonase-like_dom_sf"/>
</dbReference>
<evidence type="ECO:0000256" key="3">
    <source>
        <dbReference type="ARBA" id="ARBA00022801"/>
    </source>
</evidence>
<name>A0A840DQD5_9MICO</name>
<dbReference type="GO" id="GO:0016829">
    <property type="term" value="F:lyase activity"/>
    <property type="evidence" value="ECO:0007669"/>
    <property type="project" value="UniProtKB-KW"/>
</dbReference>
<dbReference type="CDD" id="cd06558">
    <property type="entry name" value="crotonase-like"/>
    <property type="match status" value="1"/>
</dbReference>
<dbReference type="SUPFAM" id="SSF52096">
    <property type="entry name" value="ClpP/crotonase"/>
    <property type="match status" value="1"/>
</dbReference>
<comment type="catalytic activity">
    <reaction evidence="1">
        <text>3-hydroxy-2-methylpropanoyl-CoA + H2O = 3-hydroxy-2-methylpropanoate + CoA + H(+)</text>
        <dbReference type="Rhea" id="RHEA:20888"/>
        <dbReference type="ChEBI" id="CHEBI:11805"/>
        <dbReference type="ChEBI" id="CHEBI:15377"/>
        <dbReference type="ChEBI" id="CHEBI:15378"/>
        <dbReference type="ChEBI" id="CHEBI:57287"/>
        <dbReference type="ChEBI" id="CHEBI:57340"/>
        <dbReference type="EC" id="3.1.2.4"/>
    </reaction>
</comment>
<evidence type="ECO:0000256" key="2">
    <source>
        <dbReference type="ARBA" id="ARBA00011915"/>
    </source>
</evidence>
<protein>
    <recommendedName>
        <fullName evidence="2">3-hydroxyisobutyryl-CoA hydrolase</fullName>
        <ecNumber evidence="2">3.1.2.4</ecNumber>
    </recommendedName>
</protein>
<comment type="caution">
    <text evidence="5">The sequence shown here is derived from an EMBL/GenBank/DDBJ whole genome shotgun (WGS) entry which is preliminary data.</text>
</comment>
<dbReference type="PANTHER" id="PTHR43176:SF3">
    <property type="entry name" value="3-HYDROXYISOBUTYRYL-COA HYDROLASE, MITOCHONDRIAL"/>
    <property type="match status" value="1"/>
</dbReference>
<dbReference type="RefSeq" id="WP_183305078.1">
    <property type="nucleotide sequence ID" value="NZ_JACIFD010000022.1"/>
</dbReference>
<gene>
    <name evidence="5" type="ORF">F5897_001558</name>
</gene>
<dbReference type="GO" id="GO:0003860">
    <property type="term" value="F:3-hydroxyisobutyryl-CoA hydrolase activity"/>
    <property type="evidence" value="ECO:0007669"/>
    <property type="project" value="UniProtKB-EC"/>
</dbReference>
<dbReference type="Proteomes" id="UP000571183">
    <property type="component" value="Unassembled WGS sequence"/>
</dbReference>
<feature type="domain" description="Enoyl-CoA hydratase/isomerase" evidence="4">
    <location>
        <begin position="22"/>
        <end position="343"/>
    </location>
</feature>
<dbReference type="InterPro" id="IPR032259">
    <property type="entry name" value="HIBYL-CoA-H"/>
</dbReference>
<dbReference type="Pfam" id="PF16113">
    <property type="entry name" value="ECH_2"/>
    <property type="match status" value="1"/>
</dbReference>
<organism evidence="5 6">
    <name type="scientific">Canibacter oris</name>
    <dbReference type="NCBI Taxonomy" id="1365628"/>
    <lineage>
        <taxon>Bacteria</taxon>
        <taxon>Bacillati</taxon>
        <taxon>Actinomycetota</taxon>
        <taxon>Actinomycetes</taxon>
        <taxon>Micrococcales</taxon>
        <taxon>Microbacteriaceae</taxon>
        <taxon>Canibacter</taxon>
    </lineage>
</organism>
<dbReference type="GO" id="GO:0006574">
    <property type="term" value="P:L-valine catabolic process"/>
    <property type="evidence" value="ECO:0007669"/>
    <property type="project" value="TreeGrafter"/>
</dbReference>
<dbReference type="EC" id="3.1.2.4" evidence="2"/>
<evidence type="ECO:0000313" key="6">
    <source>
        <dbReference type="Proteomes" id="UP000571183"/>
    </source>
</evidence>
<evidence type="ECO:0000259" key="4">
    <source>
        <dbReference type="Pfam" id="PF16113"/>
    </source>
</evidence>
<keyword evidence="3" id="KW-0378">Hydrolase</keyword>
<dbReference type="AlphaFoldDB" id="A0A840DQD5"/>
<dbReference type="GO" id="GO:0005829">
    <property type="term" value="C:cytosol"/>
    <property type="evidence" value="ECO:0007669"/>
    <property type="project" value="TreeGrafter"/>
</dbReference>
<keyword evidence="6" id="KW-1185">Reference proteome</keyword>
<dbReference type="Gene3D" id="3.90.226.10">
    <property type="entry name" value="2-enoyl-CoA Hydratase, Chain A, domain 1"/>
    <property type="match status" value="1"/>
</dbReference>
<evidence type="ECO:0000313" key="5">
    <source>
        <dbReference type="EMBL" id="MBB4072228.1"/>
    </source>
</evidence>
<dbReference type="InterPro" id="IPR045004">
    <property type="entry name" value="ECH_dom"/>
</dbReference>
<keyword evidence="5" id="KW-0456">Lyase</keyword>